<dbReference type="CDD" id="cd20273">
    <property type="entry name" value="Complex1_LYR_unchar"/>
    <property type="match status" value="1"/>
</dbReference>
<proteinExistence type="predicted"/>
<name>A0A6A6RZ79_9PLEO</name>
<dbReference type="OrthoDB" id="5521299at2759"/>
<gene>
    <name evidence="3" type="ORF">P280DRAFT_470169</name>
</gene>
<evidence type="ECO:0000256" key="1">
    <source>
        <dbReference type="SAM" id="MobiDB-lite"/>
    </source>
</evidence>
<keyword evidence="4" id="KW-1185">Reference proteome</keyword>
<dbReference type="Proteomes" id="UP000799753">
    <property type="component" value="Unassembled WGS sequence"/>
</dbReference>
<sequence length="463" mass="53384">MQTASQLKSVHLLRALLREASYLPDDYARAYFRRYIVNRFRAYQPVQNASKSRDAQAIERYTHRSAKRRHEGIIKERARAMQRKGQKGLNYLRRATLGEAPCLEKILLLTYGRLGKRRYALLEGLLRPDDHEDAAKPAPLQKLYHSNKRFLSFFDAPREKSDGGGKKTEAATHHRMEISDRFSRLKAVLKMQNAAGITMSRRLKRPFLQTPIHNVWLRPMPVNRARNNARKWYATAMGDLLPPLPNEEWEAINAMIDGKKHISFAKRRTPVVTHDPEPVPEDAFTAFVHDALALDKPSRADRPSGIQRPHNLTPRFMKRLYGKMFIYCCKLDWNEEQNKWQVTWGRGLNRMNSATYVAPVASSLFDGVDERGQIVREKGKRRESAEPEEPGEPDEPEESQEPGRKGKKKYQVVPFYVSFLPRDHPMRVETDKWRSERGEQEKARGGVSRFEEAAAARSGGESV</sequence>
<organism evidence="3 4">
    <name type="scientific">Massarina eburnea CBS 473.64</name>
    <dbReference type="NCBI Taxonomy" id="1395130"/>
    <lineage>
        <taxon>Eukaryota</taxon>
        <taxon>Fungi</taxon>
        <taxon>Dikarya</taxon>
        <taxon>Ascomycota</taxon>
        <taxon>Pezizomycotina</taxon>
        <taxon>Dothideomycetes</taxon>
        <taxon>Pleosporomycetidae</taxon>
        <taxon>Pleosporales</taxon>
        <taxon>Massarineae</taxon>
        <taxon>Massarinaceae</taxon>
        <taxon>Massarina</taxon>
    </lineage>
</organism>
<dbReference type="AlphaFoldDB" id="A0A6A6RZ79"/>
<protein>
    <recommendedName>
        <fullName evidence="2">LYR motif-containing protein Cup1-like N-terminal domain-containing protein</fullName>
    </recommendedName>
</protein>
<dbReference type="Pfam" id="PF20263">
    <property type="entry name" value="LYRM2-like"/>
    <property type="match status" value="1"/>
</dbReference>
<feature type="domain" description="LYR motif-containing protein Cup1-like N-terminal" evidence="2">
    <location>
        <begin position="12"/>
        <end position="122"/>
    </location>
</feature>
<accession>A0A6A6RZ79</accession>
<feature type="region of interest" description="Disordered" evidence="1">
    <location>
        <begin position="376"/>
        <end position="409"/>
    </location>
</feature>
<evidence type="ECO:0000313" key="4">
    <source>
        <dbReference type="Proteomes" id="UP000799753"/>
    </source>
</evidence>
<evidence type="ECO:0000313" key="3">
    <source>
        <dbReference type="EMBL" id="KAF2639518.1"/>
    </source>
</evidence>
<feature type="compositionally biased region" description="Basic and acidic residues" evidence="1">
    <location>
        <begin position="376"/>
        <end position="385"/>
    </location>
</feature>
<dbReference type="EMBL" id="MU006786">
    <property type="protein sequence ID" value="KAF2639518.1"/>
    <property type="molecule type" value="Genomic_DNA"/>
</dbReference>
<feature type="compositionally biased region" description="Basic and acidic residues" evidence="1">
    <location>
        <begin position="427"/>
        <end position="454"/>
    </location>
</feature>
<evidence type="ECO:0000259" key="2">
    <source>
        <dbReference type="Pfam" id="PF20263"/>
    </source>
</evidence>
<dbReference type="InterPro" id="IPR046896">
    <property type="entry name" value="Cup1-like_N"/>
</dbReference>
<feature type="compositionally biased region" description="Acidic residues" evidence="1">
    <location>
        <begin position="386"/>
        <end position="400"/>
    </location>
</feature>
<reference evidence="3" key="1">
    <citation type="journal article" date="2020" name="Stud. Mycol.">
        <title>101 Dothideomycetes genomes: a test case for predicting lifestyles and emergence of pathogens.</title>
        <authorList>
            <person name="Haridas S."/>
            <person name="Albert R."/>
            <person name="Binder M."/>
            <person name="Bloem J."/>
            <person name="Labutti K."/>
            <person name="Salamov A."/>
            <person name="Andreopoulos B."/>
            <person name="Baker S."/>
            <person name="Barry K."/>
            <person name="Bills G."/>
            <person name="Bluhm B."/>
            <person name="Cannon C."/>
            <person name="Castanera R."/>
            <person name="Culley D."/>
            <person name="Daum C."/>
            <person name="Ezra D."/>
            <person name="Gonzalez J."/>
            <person name="Henrissat B."/>
            <person name="Kuo A."/>
            <person name="Liang C."/>
            <person name="Lipzen A."/>
            <person name="Lutzoni F."/>
            <person name="Magnuson J."/>
            <person name="Mondo S."/>
            <person name="Nolan M."/>
            <person name="Ohm R."/>
            <person name="Pangilinan J."/>
            <person name="Park H.-J."/>
            <person name="Ramirez L."/>
            <person name="Alfaro M."/>
            <person name="Sun H."/>
            <person name="Tritt A."/>
            <person name="Yoshinaga Y."/>
            <person name="Zwiers L.-H."/>
            <person name="Turgeon B."/>
            <person name="Goodwin S."/>
            <person name="Spatafora J."/>
            <person name="Crous P."/>
            <person name="Grigoriev I."/>
        </authorList>
    </citation>
    <scope>NUCLEOTIDE SEQUENCE</scope>
    <source>
        <strain evidence="3">CBS 473.64</strain>
    </source>
</reference>
<feature type="region of interest" description="Disordered" evidence="1">
    <location>
        <begin position="427"/>
        <end position="463"/>
    </location>
</feature>